<accession>A0A1V4JT70</accession>
<dbReference type="Proteomes" id="UP000190648">
    <property type="component" value="Unassembled WGS sequence"/>
</dbReference>
<keyword evidence="3" id="KW-1185">Reference proteome</keyword>
<name>A0A1V4JT70_PATFA</name>
<feature type="compositionally biased region" description="Low complexity" evidence="1">
    <location>
        <begin position="66"/>
        <end position="77"/>
    </location>
</feature>
<dbReference type="EMBL" id="LSYS01006489">
    <property type="protein sequence ID" value="OPJ75235.1"/>
    <property type="molecule type" value="Genomic_DNA"/>
</dbReference>
<dbReference type="AlphaFoldDB" id="A0A1V4JT70"/>
<feature type="compositionally biased region" description="Low complexity" evidence="1">
    <location>
        <begin position="13"/>
        <end position="36"/>
    </location>
</feature>
<feature type="region of interest" description="Disordered" evidence="1">
    <location>
        <begin position="1"/>
        <end position="77"/>
    </location>
</feature>
<evidence type="ECO:0000313" key="2">
    <source>
        <dbReference type="EMBL" id="OPJ75235.1"/>
    </source>
</evidence>
<reference evidence="2 3" key="1">
    <citation type="submission" date="2016-02" db="EMBL/GenBank/DDBJ databases">
        <title>Band-tailed pigeon sequencing and assembly.</title>
        <authorList>
            <person name="Soares A.E."/>
            <person name="Novak B.J."/>
            <person name="Rice E.S."/>
            <person name="O'Connell B."/>
            <person name="Chang D."/>
            <person name="Weber S."/>
            <person name="Shapiro B."/>
        </authorList>
    </citation>
    <scope>NUCLEOTIDE SEQUENCE [LARGE SCALE GENOMIC DNA]</scope>
    <source>
        <strain evidence="2">BTP2013</strain>
        <tissue evidence="2">Blood</tissue>
    </source>
</reference>
<evidence type="ECO:0000313" key="3">
    <source>
        <dbReference type="Proteomes" id="UP000190648"/>
    </source>
</evidence>
<organism evidence="2 3">
    <name type="scientific">Patagioenas fasciata monilis</name>
    <dbReference type="NCBI Taxonomy" id="372326"/>
    <lineage>
        <taxon>Eukaryota</taxon>
        <taxon>Metazoa</taxon>
        <taxon>Chordata</taxon>
        <taxon>Craniata</taxon>
        <taxon>Vertebrata</taxon>
        <taxon>Euteleostomi</taxon>
        <taxon>Archelosauria</taxon>
        <taxon>Archosauria</taxon>
        <taxon>Dinosauria</taxon>
        <taxon>Saurischia</taxon>
        <taxon>Theropoda</taxon>
        <taxon>Coelurosauria</taxon>
        <taxon>Aves</taxon>
        <taxon>Neognathae</taxon>
        <taxon>Neoaves</taxon>
        <taxon>Columbimorphae</taxon>
        <taxon>Columbiformes</taxon>
        <taxon>Columbidae</taxon>
        <taxon>Patagioenas</taxon>
    </lineage>
</organism>
<comment type="caution">
    <text evidence="2">The sequence shown here is derived from an EMBL/GenBank/DDBJ whole genome shotgun (WGS) entry which is preliminary data.</text>
</comment>
<protein>
    <submittedName>
        <fullName evidence="2">Uncharacterized protein</fullName>
    </submittedName>
</protein>
<sequence>MPQRGGDAPCPPSTVTSPRTSRRGSTGRWRCCWGRGTAPPPTSGARPAWPSSWRRAITCSSHTRGRTTAGMRTTSRT</sequence>
<proteinExistence type="predicted"/>
<gene>
    <name evidence="2" type="ORF">AV530_013821</name>
</gene>
<evidence type="ECO:0000256" key="1">
    <source>
        <dbReference type="SAM" id="MobiDB-lite"/>
    </source>
</evidence>